<dbReference type="GO" id="GO:0005737">
    <property type="term" value="C:cytoplasm"/>
    <property type="evidence" value="ECO:0007669"/>
    <property type="project" value="TreeGrafter"/>
</dbReference>
<dbReference type="PROSITE" id="PS51382">
    <property type="entry name" value="SPX"/>
    <property type="match status" value="1"/>
</dbReference>
<gene>
    <name evidence="2" type="ORF">TPC1_15074</name>
</gene>
<organism evidence="2">
    <name type="scientific">Trepomonas sp. PC1</name>
    <dbReference type="NCBI Taxonomy" id="1076344"/>
    <lineage>
        <taxon>Eukaryota</taxon>
        <taxon>Metamonada</taxon>
        <taxon>Diplomonadida</taxon>
        <taxon>Hexamitidae</taxon>
        <taxon>Hexamitinae</taxon>
        <taxon>Trepomonas</taxon>
    </lineage>
</organism>
<accession>A0A146K926</accession>
<feature type="domain" description="SPX" evidence="1">
    <location>
        <begin position="1"/>
        <end position="110"/>
    </location>
</feature>
<dbReference type="Pfam" id="PF03105">
    <property type="entry name" value="SPX"/>
    <property type="match status" value="1"/>
</dbReference>
<evidence type="ECO:0000313" key="2">
    <source>
        <dbReference type="EMBL" id="JAP92848.1"/>
    </source>
</evidence>
<dbReference type="PANTHER" id="PTHR10783:SF46">
    <property type="entry name" value="PROTEIN ERD1 HOMOLOG 2"/>
    <property type="match status" value="1"/>
</dbReference>
<reference evidence="2" key="1">
    <citation type="submission" date="2015-07" db="EMBL/GenBank/DDBJ databases">
        <title>Adaptation to a free-living lifestyle via gene acquisitions in the diplomonad Trepomonas sp. PC1.</title>
        <authorList>
            <person name="Xu F."/>
            <person name="Jerlstrom-Hultqvist J."/>
            <person name="Kolisko M."/>
            <person name="Simpson A.G.B."/>
            <person name="Roger A.J."/>
            <person name="Svard S.G."/>
            <person name="Andersson J.O."/>
        </authorList>
    </citation>
    <scope>NUCLEOTIDE SEQUENCE</scope>
    <source>
        <strain evidence="2">PC1</strain>
    </source>
</reference>
<evidence type="ECO:0000259" key="1">
    <source>
        <dbReference type="PROSITE" id="PS51382"/>
    </source>
</evidence>
<proteinExistence type="predicted"/>
<sequence>MKFGDELKELITPEWATKYIQYDHLKKLIEMMDGQSSEKAEDIAQHFRNTLQQNINNMLQFYQQQYSESQKKAQELTRLREAFGESNDKRRQKRIGQNIEQAYNAIFQLQ</sequence>
<feature type="non-terminal residue" evidence="2">
    <location>
        <position position="110"/>
    </location>
</feature>
<name>A0A146K926_9EUKA</name>
<protein>
    <submittedName>
        <fullName evidence="2">EXS family protein</fullName>
    </submittedName>
</protein>
<dbReference type="InterPro" id="IPR004331">
    <property type="entry name" value="SPX_dom"/>
</dbReference>
<dbReference type="PANTHER" id="PTHR10783">
    <property type="entry name" value="XENOTROPIC AND POLYTROPIC RETROVIRUS RECEPTOR 1-RELATED"/>
    <property type="match status" value="1"/>
</dbReference>
<dbReference type="EMBL" id="GDID01003758">
    <property type="protein sequence ID" value="JAP92848.1"/>
    <property type="molecule type" value="Transcribed_RNA"/>
</dbReference>
<dbReference type="AlphaFoldDB" id="A0A146K926"/>